<dbReference type="InterPro" id="IPR007267">
    <property type="entry name" value="GtrA_DPMS_TM"/>
</dbReference>
<evidence type="ECO:0000313" key="9">
    <source>
        <dbReference type="Proteomes" id="UP000298588"/>
    </source>
</evidence>
<evidence type="ECO:0000313" key="8">
    <source>
        <dbReference type="EMBL" id="QCK88153.1"/>
    </source>
</evidence>
<evidence type="ECO:0000256" key="3">
    <source>
        <dbReference type="ARBA" id="ARBA00022692"/>
    </source>
</evidence>
<accession>A0A4D7QQ94</accession>
<dbReference type="RefSeq" id="WP_137101481.1">
    <property type="nucleotide sequence ID" value="NZ_CP039865.1"/>
</dbReference>
<comment type="similarity">
    <text evidence="2">Belongs to the GtrA family.</text>
</comment>
<evidence type="ECO:0000256" key="6">
    <source>
        <dbReference type="SAM" id="Phobius"/>
    </source>
</evidence>
<evidence type="ECO:0000256" key="2">
    <source>
        <dbReference type="ARBA" id="ARBA00009399"/>
    </source>
</evidence>
<reference evidence="8 9" key="1">
    <citation type="submission" date="2019-04" db="EMBL/GenBank/DDBJ databases">
        <title>Phreatobacter aquaticus sp. nov.</title>
        <authorList>
            <person name="Choi A."/>
            <person name="Baek K."/>
        </authorList>
    </citation>
    <scope>NUCLEOTIDE SEQUENCE [LARGE SCALE GENOMIC DNA]</scope>
    <source>
        <strain evidence="8 9">NMCR1094</strain>
    </source>
</reference>
<feature type="transmembrane region" description="Helical" evidence="6">
    <location>
        <begin position="77"/>
        <end position="98"/>
    </location>
</feature>
<feature type="transmembrane region" description="Helical" evidence="6">
    <location>
        <begin position="12"/>
        <end position="31"/>
    </location>
</feature>
<dbReference type="KEGG" id="paqt:E8L99_21515"/>
<evidence type="ECO:0000259" key="7">
    <source>
        <dbReference type="Pfam" id="PF04138"/>
    </source>
</evidence>
<dbReference type="PANTHER" id="PTHR38459">
    <property type="entry name" value="PROPHAGE BACTOPRENOL-LINKED GLUCOSE TRANSLOCASE HOMOLOG"/>
    <property type="match status" value="1"/>
</dbReference>
<feature type="domain" description="GtrA/DPMS transmembrane" evidence="7">
    <location>
        <begin position="12"/>
        <end position="132"/>
    </location>
</feature>
<dbReference type="InterPro" id="IPR051401">
    <property type="entry name" value="GtrA_CellWall_Glycosyl"/>
</dbReference>
<evidence type="ECO:0000256" key="4">
    <source>
        <dbReference type="ARBA" id="ARBA00022989"/>
    </source>
</evidence>
<dbReference type="Pfam" id="PF04138">
    <property type="entry name" value="GtrA_DPMS_TM"/>
    <property type="match status" value="1"/>
</dbReference>
<comment type="subcellular location">
    <subcellularLocation>
        <location evidence="1">Membrane</location>
        <topology evidence="1">Multi-pass membrane protein</topology>
    </subcellularLocation>
</comment>
<keyword evidence="4 6" id="KW-1133">Transmembrane helix</keyword>
<dbReference type="PANTHER" id="PTHR38459:SF1">
    <property type="entry name" value="PROPHAGE BACTOPRENOL-LINKED GLUCOSE TRANSLOCASE HOMOLOG"/>
    <property type="match status" value="1"/>
</dbReference>
<dbReference type="OrthoDB" id="7060875at2"/>
<keyword evidence="9" id="KW-1185">Reference proteome</keyword>
<dbReference type="EMBL" id="CP039865">
    <property type="protein sequence ID" value="QCK88153.1"/>
    <property type="molecule type" value="Genomic_DNA"/>
</dbReference>
<gene>
    <name evidence="8" type="ORF">E8L99_21515</name>
</gene>
<dbReference type="GO" id="GO:0000271">
    <property type="term" value="P:polysaccharide biosynthetic process"/>
    <property type="evidence" value="ECO:0007669"/>
    <property type="project" value="InterPro"/>
</dbReference>
<feature type="transmembrane region" description="Helical" evidence="6">
    <location>
        <begin position="37"/>
        <end position="56"/>
    </location>
</feature>
<dbReference type="GO" id="GO:0005886">
    <property type="term" value="C:plasma membrane"/>
    <property type="evidence" value="ECO:0007669"/>
    <property type="project" value="TreeGrafter"/>
</dbReference>
<feature type="transmembrane region" description="Helical" evidence="6">
    <location>
        <begin position="110"/>
        <end position="127"/>
    </location>
</feature>
<proteinExistence type="inferred from homology"/>
<keyword evidence="3 6" id="KW-0812">Transmembrane</keyword>
<sequence length="137" mass="14902">MAAFALNNPFVRFVLTGGFAAGVNVAVRILLSMILSYELAVVLAYLAGMTTAYILMRAFVFDRSGSSTSAEFGRFAIVNLVSLVQVWIISVGLARWIFPAVGLTWHAETIAHVIGVLSPVITSYLGHRAYTFGRRTD</sequence>
<name>A0A4D7QQ94_9HYPH</name>
<protein>
    <submittedName>
        <fullName evidence="8">GtrA family protein</fullName>
    </submittedName>
</protein>
<organism evidence="8 9">
    <name type="scientific">Phreatobacter aquaticus</name>
    <dbReference type="NCBI Taxonomy" id="2570229"/>
    <lineage>
        <taxon>Bacteria</taxon>
        <taxon>Pseudomonadati</taxon>
        <taxon>Pseudomonadota</taxon>
        <taxon>Alphaproteobacteria</taxon>
        <taxon>Hyphomicrobiales</taxon>
        <taxon>Phreatobacteraceae</taxon>
        <taxon>Phreatobacter</taxon>
    </lineage>
</organism>
<evidence type="ECO:0000256" key="5">
    <source>
        <dbReference type="ARBA" id="ARBA00023136"/>
    </source>
</evidence>
<dbReference type="Proteomes" id="UP000298588">
    <property type="component" value="Chromosome"/>
</dbReference>
<keyword evidence="5 6" id="KW-0472">Membrane</keyword>
<evidence type="ECO:0000256" key="1">
    <source>
        <dbReference type="ARBA" id="ARBA00004141"/>
    </source>
</evidence>
<dbReference type="AlphaFoldDB" id="A0A4D7QQ94"/>